<dbReference type="Gene3D" id="1.25.40.20">
    <property type="entry name" value="Ankyrin repeat-containing domain"/>
    <property type="match status" value="1"/>
</dbReference>
<keyword evidence="5" id="KW-1185">Reference proteome</keyword>
<comment type="caution">
    <text evidence="4">The sequence shown here is derived from an EMBL/GenBank/DDBJ whole genome shotgun (WGS) entry which is preliminary data.</text>
</comment>
<evidence type="ECO:0000256" key="1">
    <source>
        <dbReference type="ARBA" id="ARBA00022737"/>
    </source>
</evidence>
<feature type="repeat" description="ANK" evidence="3">
    <location>
        <begin position="23"/>
        <end position="55"/>
    </location>
</feature>
<evidence type="ECO:0000313" key="4">
    <source>
        <dbReference type="EMBL" id="GFS29609.1"/>
    </source>
</evidence>
<proteinExistence type="predicted"/>
<dbReference type="PANTHER" id="PTHR24161">
    <property type="entry name" value="ANK_REP_REGION DOMAIN-CONTAINING PROTEIN-RELATED"/>
    <property type="match status" value="1"/>
</dbReference>
<dbReference type="EMBL" id="BJWL01000093">
    <property type="protein sequence ID" value="GFS29609.1"/>
    <property type="molecule type" value="Genomic_DNA"/>
</dbReference>
<dbReference type="InterPro" id="IPR036770">
    <property type="entry name" value="Ankyrin_rpt-contain_sf"/>
</dbReference>
<dbReference type="SMART" id="SM00248">
    <property type="entry name" value="ANK"/>
    <property type="match status" value="2"/>
</dbReference>
<dbReference type="OrthoDB" id="1717626at2759"/>
<dbReference type="SUPFAM" id="SSF48403">
    <property type="entry name" value="Ankyrin repeat"/>
    <property type="match status" value="1"/>
</dbReference>
<name>A0A7J0D8Y2_9ERIC</name>
<dbReference type="PANTHER" id="PTHR24161:SF122">
    <property type="match status" value="1"/>
</dbReference>
<evidence type="ECO:0000256" key="2">
    <source>
        <dbReference type="ARBA" id="ARBA00023043"/>
    </source>
</evidence>
<organism evidence="4 5">
    <name type="scientific">Actinidia rufa</name>
    <dbReference type="NCBI Taxonomy" id="165716"/>
    <lineage>
        <taxon>Eukaryota</taxon>
        <taxon>Viridiplantae</taxon>
        <taxon>Streptophyta</taxon>
        <taxon>Embryophyta</taxon>
        <taxon>Tracheophyta</taxon>
        <taxon>Spermatophyta</taxon>
        <taxon>Magnoliopsida</taxon>
        <taxon>eudicotyledons</taxon>
        <taxon>Gunneridae</taxon>
        <taxon>Pentapetalae</taxon>
        <taxon>asterids</taxon>
        <taxon>Ericales</taxon>
        <taxon>Actinidiaceae</taxon>
        <taxon>Actinidia</taxon>
    </lineage>
</organism>
<reference evidence="5" key="1">
    <citation type="submission" date="2019-07" db="EMBL/GenBank/DDBJ databases">
        <title>De Novo Assembly of kiwifruit Actinidia rufa.</title>
        <authorList>
            <person name="Sugita-Konishi S."/>
            <person name="Sato K."/>
            <person name="Mori E."/>
            <person name="Abe Y."/>
            <person name="Kisaki G."/>
            <person name="Hamano K."/>
            <person name="Suezawa K."/>
            <person name="Otani M."/>
            <person name="Fukuda T."/>
            <person name="Manabe T."/>
            <person name="Gomi K."/>
            <person name="Tabuchi M."/>
            <person name="Akimitsu K."/>
            <person name="Kataoka I."/>
        </authorList>
    </citation>
    <scope>NUCLEOTIDE SEQUENCE [LARGE SCALE GENOMIC DNA]</scope>
    <source>
        <strain evidence="5">cv. Fuchu</strain>
    </source>
</reference>
<accession>A0A7J0D8Y2</accession>
<dbReference type="PROSITE" id="PS50088">
    <property type="entry name" value="ANK_REPEAT"/>
    <property type="match status" value="2"/>
</dbReference>
<keyword evidence="1" id="KW-0677">Repeat</keyword>
<dbReference type="InterPro" id="IPR002110">
    <property type="entry name" value="Ankyrin_rpt"/>
</dbReference>
<dbReference type="Proteomes" id="UP000585474">
    <property type="component" value="Unassembled WGS sequence"/>
</dbReference>
<dbReference type="PROSITE" id="PS50297">
    <property type="entry name" value="ANK_REP_REGION"/>
    <property type="match status" value="2"/>
</dbReference>
<gene>
    <name evidence="4" type="ORF">Acr_00g0007470</name>
</gene>
<protein>
    <recommendedName>
        <fullName evidence="6">Ankyrin repeat family protein</fullName>
    </recommendedName>
</protein>
<sequence length="85" mass="8918">MFDSIHVAVSWGFSQFVNIREGKGATPLHLAAHQKQPECVHILLDNGALVFASTGGYGFPGSTPLHLAAKGGSLDCIREIVGLGC</sequence>
<keyword evidence="2 3" id="KW-0040">ANK repeat</keyword>
<feature type="repeat" description="ANK" evidence="3">
    <location>
        <begin position="60"/>
        <end position="85"/>
    </location>
</feature>
<evidence type="ECO:0000256" key="3">
    <source>
        <dbReference type="PROSITE-ProRule" id="PRU00023"/>
    </source>
</evidence>
<evidence type="ECO:0008006" key="6">
    <source>
        <dbReference type="Google" id="ProtNLM"/>
    </source>
</evidence>
<dbReference type="Pfam" id="PF12796">
    <property type="entry name" value="Ank_2"/>
    <property type="match status" value="1"/>
</dbReference>
<evidence type="ECO:0000313" key="5">
    <source>
        <dbReference type="Proteomes" id="UP000585474"/>
    </source>
</evidence>
<dbReference type="AlphaFoldDB" id="A0A7J0D8Y2"/>